<keyword evidence="6" id="KW-0902">Two-component regulatory system</keyword>
<keyword evidence="5" id="KW-0418">Kinase</keyword>
<dbReference type="SUPFAM" id="SSF47384">
    <property type="entry name" value="Homodimeric domain of signal transducing histidine kinase"/>
    <property type="match status" value="1"/>
</dbReference>
<dbReference type="Gene3D" id="3.30.565.10">
    <property type="entry name" value="Histidine kinase-like ATPase, C-terminal domain"/>
    <property type="match status" value="1"/>
</dbReference>
<evidence type="ECO:0000256" key="4">
    <source>
        <dbReference type="ARBA" id="ARBA00022679"/>
    </source>
</evidence>
<keyword evidence="3" id="KW-0597">Phosphoprotein</keyword>
<keyword evidence="8" id="KW-0175">Coiled coil</keyword>
<reference evidence="11 12" key="1">
    <citation type="submission" date="2013-02" db="EMBL/GenBank/DDBJ databases">
        <title>A novel strain isolated from Lonar lake, Maharashtra, India.</title>
        <authorList>
            <person name="Singh A."/>
        </authorList>
    </citation>
    <scope>NUCLEOTIDE SEQUENCE [LARGE SCALE GENOMIC DNA]</scope>
    <source>
        <strain evidence="11 12">AK24</strain>
    </source>
</reference>
<proteinExistence type="predicted"/>
<dbReference type="PROSITE" id="PS50109">
    <property type="entry name" value="HIS_KIN"/>
    <property type="match status" value="1"/>
</dbReference>
<evidence type="ECO:0000259" key="10">
    <source>
        <dbReference type="PROSITE" id="PS50109"/>
    </source>
</evidence>
<keyword evidence="7" id="KW-0802">TPR repeat</keyword>
<dbReference type="InterPro" id="IPR003661">
    <property type="entry name" value="HisK_dim/P_dom"/>
</dbReference>
<feature type="domain" description="Histidine kinase" evidence="10">
    <location>
        <begin position="495"/>
        <end position="712"/>
    </location>
</feature>
<evidence type="ECO:0000256" key="3">
    <source>
        <dbReference type="ARBA" id="ARBA00022553"/>
    </source>
</evidence>
<gene>
    <name evidence="11" type="ORF">ADIS_4091</name>
</gene>
<dbReference type="InterPro" id="IPR003594">
    <property type="entry name" value="HATPase_dom"/>
</dbReference>
<feature type="repeat" description="TPR" evidence="7">
    <location>
        <begin position="265"/>
        <end position="298"/>
    </location>
</feature>
<dbReference type="Gene3D" id="1.25.40.10">
    <property type="entry name" value="Tetratricopeptide repeat domain"/>
    <property type="match status" value="2"/>
</dbReference>
<dbReference type="SMART" id="SM00388">
    <property type="entry name" value="HisKA"/>
    <property type="match status" value="1"/>
</dbReference>
<dbReference type="Pfam" id="PF02518">
    <property type="entry name" value="HATPase_c"/>
    <property type="match status" value="1"/>
</dbReference>
<evidence type="ECO:0000256" key="5">
    <source>
        <dbReference type="ARBA" id="ARBA00022777"/>
    </source>
</evidence>
<feature type="transmembrane region" description="Helical" evidence="9">
    <location>
        <begin position="421"/>
        <end position="441"/>
    </location>
</feature>
<keyword evidence="4" id="KW-0808">Transferase</keyword>
<dbReference type="PANTHER" id="PTHR43711">
    <property type="entry name" value="TWO-COMPONENT HISTIDINE KINASE"/>
    <property type="match status" value="1"/>
</dbReference>
<dbReference type="InterPro" id="IPR005467">
    <property type="entry name" value="His_kinase_dom"/>
</dbReference>
<dbReference type="SUPFAM" id="SSF55874">
    <property type="entry name" value="ATPase domain of HSP90 chaperone/DNA topoisomerase II/histidine kinase"/>
    <property type="match status" value="1"/>
</dbReference>
<dbReference type="InterPro" id="IPR011990">
    <property type="entry name" value="TPR-like_helical_dom_sf"/>
</dbReference>
<feature type="coiled-coil region" evidence="8">
    <location>
        <begin position="444"/>
        <end position="478"/>
    </location>
</feature>
<evidence type="ECO:0000256" key="9">
    <source>
        <dbReference type="SAM" id="Phobius"/>
    </source>
</evidence>
<sequence length="712" mass="81770">MQLDDKDLFLRHQNTTHGGLPYFYYGLGLSLLSFFFASQGYGQTDQIDQTRKEITLSTESISETRIDLLNSLAEQLYNYDPDSTFFYASIALDLSEKLDYPNGKIDALRNLGGYYNRISNYDSALYFLDLGLEAVKELDYPRGRANLLSTKARTLEDKGYLTSSFEYYLRALKIKEENGLIKELPSTLNNLGLLAYRTNEYEKSLSYFLRARQIREELGLTQNIESLLTNIALVYKEQNRIDEALQLLQESKKAAEESDDTYLLSIVQHNLGLIAYGQGNYTESIELLESALKLDQSMDELYGVTKDLIALARSHLALSNSQIAYGYLQEALKLSVDTDARILHAEIHELISEIYEKRQEWALALTYHKKFKEIHDHIFNLDSASRRKDFEERYKLEREEAAYRQLLKDREQEKDQETAQILRNGIIVLLLIMSLALIISVRSVKIHRQARQQATKQKDELERLYLETTQQKEKIESIARNLEDVNRTKDRLFSIVSHDLRSPINSLNSLMQYTLDENLSQEEFTEISHKLKNEVEHVHFTLLNLLQWAKTQMRGITTDPTHISIEELVGETLDLYRPVAQSKEIKIHNTIDPSISCWADREQVNLIFRNLVNNALKFTHQGGEISLIAEKILPATWKFTVQDSGIGMDEHTVNKLFKADFNNKRYGTAGEKGTGLGLILVKDFVEKNGGELTVESELGVGSRFSFTLPETN</sequence>
<name>R7ZMT0_9BACT</name>
<evidence type="ECO:0000313" key="11">
    <source>
        <dbReference type="EMBL" id="EON75387.1"/>
    </source>
</evidence>
<dbReference type="InterPro" id="IPR036890">
    <property type="entry name" value="HATPase_C_sf"/>
</dbReference>
<organism evidence="11 12">
    <name type="scientific">Lunatimonas lonarensis</name>
    <dbReference type="NCBI Taxonomy" id="1232681"/>
    <lineage>
        <taxon>Bacteria</taxon>
        <taxon>Pseudomonadati</taxon>
        <taxon>Bacteroidota</taxon>
        <taxon>Cytophagia</taxon>
        <taxon>Cytophagales</taxon>
        <taxon>Cyclobacteriaceae</taxon>
    </lineage>
</organism>
<dbReference type="CDD" id="cd00082">
    <property type="entry name" value="HisKA"/>
    <property type="match status" value="1"/>
</dbReference>
<evidence type="ECO:0000256" key="1">
    <source>
        <dbReference type="ARBA" id="ARBA00000085"/>
    </source>
</evidence>
<dbReference type="InterPro" id="IPR004358">
    <property type="entry name" value="Sig_transdc_His_kin-like_C"/>
</dbReference>
<keyword evidence="9" id="KW-1133">Transmembrane helix</keyword>
<dbReference type="SUPFAM" id="SSF48452">
    <property type="entry name" value="TPR-like"/>
    <property type="match status" value="2"/>
</dbReference>
<dbReference type="AlphaFoldDB" id="R7ZMT0"/>
<keyword evidence="9" id="KW-0812">Transmembrane</keyword>
<dbReference type="PANTHER" id="PTHR43711:SF1">
    <property type="entry name" value="HISTIDINE KINASE 1"/>
    <property type="match status" value="1"/>
</dbReference>
<evidence type="ECO:0000313" key="12">
    <source>
        <dbReference type="Proteomes" id="UP000013909"/>
    </source>
</evidence>
<dbReference type="EC" id="2.7.13.3" evidence="2"/>
<dbReference type="PRINTS" id="PR00344">
    <property type="entry name" value="BCTRLSENSOR"/>
</dbReference>
<comment type="caution">
    <text evidence="11">The sequence shown here is derived from an EMBL/GenBank/DDBJ whole genome shotgun (WGS) entry which is preliminary data.</text>
</comment>
<dbReference type="SMART" id="SM00028">
    <property type="entry name" value="TPR"/>
    <property type="match status" value="7"/>
</dbReference>
<feature type="repeat" description="TPR" evidence="7">
    <location>
        <begin position="185"/>
        <end position="218"/>
    </location>
</feature>
<dbReference type="InterPro" id="IPR019734">
    <property type="entry name" value="TPR_rpt"/>
</dbReference>
<dbReference type="InterPro" id="IPR036097">
    <property type="entry name" value="HisK_dim/P_sf"/>
</dbReference>
<keyword evidence="9" id="KW-0472">Membrane</keyword>
<keyword evidence="12" id="KW-1185">Reference proteome</keyword>
<accession>R7ZMT0</accession>
<dbReference type="STRING" id="1232681.ADIS_4091"/>
<dbReference type="PROSITE" id="PS50005">
    <property type="entry name" value="TPR"/>
    <property type="match status" value="2"/>
</dbReference>
<feature type="transmembrane region" description="Helical" evidence="9">
    <location>
        <begin position="21"/>
        <end position="42"/>
    </location>
</feature>
<dbReference type="SMART" id="SM00387">
    <property type="entry name" value="HATPase_c"/>
    <property type="match status" value="1"/>
</dbReference>
<dbReference type="GO" id="GO:0000155">
    <property type="term" value="F:phosphorelay sensor kinase activity"/>
    <property type="evidence" value="ECO:0007669"/>
    <property type="project" value="InterPro"/>
</dbReference>
<evidence type="ECO:0000256" key="6">
    <source>
        <dbReference type="ARBA" id="ARBA00023012"/>
    </source>
</evidence>
<dbReference type="Pfam" id="PF13181">
    <property type="entry name" value="TPR_8"/>
    <property type="match status" value="1"/>
</dbReference>
<dbReference type="Gene3D" id="1.10.287.130">
    <property type="match status" value="1"/>
</dbReference>
<protein>
    <recommendedName>
        <fullName evidence="2">histidine kinase</fullName>
        <ecNumber evidence="2">2.7.13.3</ecNumber>
    </recommendedName>
</protein>
<evidence type="ECO:0000256" key="8">
    <source>
        <dbReference type="SAM" id="Coils"/>
    </source>
</evidence>
<comment type="catalytic activity">
    <reaction evidence="1">
        <text>ATP + protein L-histidine = ADP + protein N-phospho-L-histidine.</text>
        <dbReference type="EC" id="2.7.13.3"/>
    </reaction>
</comment>
<evidence type="ECO:0000256" key="7">
    <source>
        <dbReference type="PROSITE-ProRule" id="PRU00339"/>
    </source>
</evidence>
<dbReference type="Proteomes" id="UP000013909">
    <property type="component" value="Unassembled WGS sequence"/>
</dbReference>
<evidence type="ECO:0000256" key="2">
    <source>
        <dbReference type="ARBA" id="ARBA00012438"/>
    </source>
</evidence>
<dbReference type="Pfam" id="PF13374">
    <property type="entry name" value="TPR_10"/>
    <property type="match status" value="1"/>
</dbReference>
<dbReference type="EMBL" id="AQHR01000107">
    <property type="protein sequence ID" value="EON75387.1"/>
    <property type="molecule type" value="Genomic_DNA"/>
</dbReference>
<dbReference type="Pfam" id="PF13424">
    <property type="entry name" value="TPR_12"/>
    <property type="match status" value="1"/>
</dbReference>
<dbReference type="InterPro" id="IPR050736">
    <property type="entry name" value="Sensor_HK_Regulatory"/>
</dbReference>